<accession>A0A540MER3</accession>
<organism evidence="1 2">
    <name type="scientific">Malus baccata</name>
    <name type="common">Siberian crab apple</name>
    <name type="synonym">Pyrus baccata</name>
    <dbReference type="NCBI Taxonomy" id="106549"/>
    <lineage>
        <taxon>Eukaryota</taxon>
        <taxon>Viridiplantae</taxon>
        <taxon>Streptophyta</taxon>
        <taxon>Embryophyta</taxon>
        <taxon>Tracheophyta</taxon>
        <taxon>Spermatophyta</taxon>
        <taxon>Magnoliopsida</taxon>
        <taxon>eudicotyledons</taxon>
        <taxon>Gunneridae</taxon>
        <taxon>Pentapetalae</taxon>
        <taxon>rosids</taxon>
        <taxon>fabids</taxon>
        <taxon>Rosales</taxon>
        <taxon>Rosaceae</taxon>
        <taxon>Amygdaloideae</taxon>
        <taxon>Maleae</taxon>
        <taxon>Malus</taxon>
    </lineage>
</organism>
<dbReference type="EMBL" id="VIEB01000277">
    <property type="protein sequence ID" value="TQD97238.1"/>
    <property type="molecule type" value="Genomic_DNA"/>
</dbReference>
<name>A0A540MER3_MALBA</name>
<evidence type="ECO:0000313" key="1">
    <source>
        <dbReference type="EMBL" id="TQD97238.1"/>
    </source>
</evidence>
<reference evidence="1 2" key="1">
    <citation type="journal article" date="2019" name="G3 (Bethesda)">
        <title>Sequencing of a Wild Apple (Malus baccata) Genome Unravels the Differences Between Cultivated and Wild Apple Species Regarding Disease Resistance and Cold Tolerance.</title>
        <authorList>
            <person name="Chen X."/>
        </authorList>
    </citation>
    <scope>NUCLEOTIDE SEQUENCE [LARGE SCALE GENOMIC DNA]</scope>
    <source>
        <strain evidence="2">cv. Shandingzi</strain>
        <tissue evidence="1">Leaves</tissue>
    </source>
</reference>
<protein>
    <submittedName>
        <fullName evidence="1">Uncharacterized protein</fullName>
    </submittedName>
</protein>
<dbReference type="Proteomes" id="UP000315295">
    <property type="component" value="Unassembled WGS sequence"/>
</dbReference>
<gene>
    <name evidence="1" type="ORF">C1H46_017169</name>
</gene>
<evidence type="ECO:0000313" key="2">
    <source>
        <dbReference type="Proteomes" id="UP000315295"/>
    </source>
</evidence>
<keyword evidence="2" id="KW-1185">Reference proteome</keyword>
<dbReference type="AlphaFoldDB" id="A0A540MER3"/>
<proteinExistence type="predicted"/>
<comment type="caution">
    <text evidence="1">The sequence shown here is derived from an EMBL/GenBank/DDBJ whole genome shotgun (WGS) entry which is preliminary data.</text>
</comment>
<sequence>MLGVQVPPFKRCRSASECRCRQIRLLFRQNHLQELRVHRQKHLRRNRSVVEPVLTAVAVSAEELCWQVEGREAYCLGYVQRDKEIVEEHGSLRASRRSKMGAH</sequence>